<evidence type="ECO:0000256" key="2">
    <source>
        <dbReference type="ARBA" id="ARBA00010875"/>
    </source>
</evidence>
<evidence type="ECO:0000256" key="7">
    <source>
        <dbReference type="ARBA" id="ARBA00022833"/>
    </source>
</evidence>
<reference evidence="8" key="1">
    <citation type="submission" date="2022-07" db="EMBL/GenBank/DDBJ databases">
        <title>Evaluation of T. orientalis genome assembly methods using nanopore sequencing and analysis of variation between genomes.</title>
        <authorList>
            <person name="Yam J."/>
            <person name="Micallef M.L."/>
            <person name="Liu M."/>
            <person name="Djordjevic S.P."/>
            <person name="Bogema D.R."/>
            <person name="Jenkins C."/>
        </authorList>
    </citation>
    <scope>NUCLEOTIDE SEQUENCE</scope>
    <source>
        <strain evidence="8">Goon Nure</strain>
    </source>
</reference>
<evidence type="ECO:0000256" key="4">
    <source>
        <dbReference type="ARBA" id="ARBA00022723"/>
    </source>
</evidence>
<dbReference type="HAMAP" id="MF_00009">
    <property type="entry name" value="Endoribonucl_YbeY"/>
    <property type="match status" value="1"/>
</dbReference>
<dbReference type="InterPro" id="IPR020549">
    <property type="entry name" value="YbeY_CS"/>
</dbReference>
<dbReference type="GO" id="GO:0006364">
    <property type="term" value="P:rRNA processing"/>
    <property type="evidence" value="ECO:0007669"/>
    <property type="project" value="InterPro"/>
</dbReference>
<keyword evidence="3" id="KW-0540">Nuclease</keyword>
<accession>A0A976QU89</accession>
<dbReference type="PROSITE" id="PS01306">
    <property type="entry name" value="UPF0054"/>
    <property type="match status" value="1"/>
</dbReference>
<keyword evidence="6" id="KW-0378">Hydrolase</keyword>
<dbReference type="GO" id="GO:0004222">
    <property type="term" value="F:metalloendopeptidase activity"/>
    <property type="evidence" value="ECO:0007669"/>
    <property type="project" value="InterPro"/>
</dbReference>
<dbReference type="GO" id="GO:0046872">
    <property type="term" value="F:metal ion binding"/>
    <property type="evidence" value="ECO:0007669"/>
    <property type="project" value="UniProtKB-KW"/>
</dbReference>
<dbReference type="EMBL" id="CP056069">
    <property type="protein sequence ID" value="UKK00232.2"/>
    <property type="molecule type" value="Genomic_DNA"/>
</dbReference>
<dbReference type="AlphaFoldDB" id="A0A976QU89"/>
<keyword evidence="5" id="KW-0255">Endonuclease</keyword>
<evidence type="ECO:0000313" key="8">
    <source>
        <dbReference type="EMBL" id="UKK00232.2"/>
    </source>
</evidence>
<comment type="similarity">
    <text evidence="2">Belongs to the endoribonuclease YbeY family.</text>
</comment>
<name>A0A976QU89_THEOR</name>
<evidence type="ECO:0000313" key="9">
    <source>
        <dbReference type="Proteomes" id="UP000244811"/>
    </source>
</evidence>
<evidence type="ECO:0000256" key="1">
    <source>
        <dbReference type="ARBA" id="ARBA00001947"/>
    </source>
</evidence>
<organism evidence="8 9">
    <name type="scientific">Theileria orientalis</name>
    <dbReference type="NCBI Taxonomy" id="68886"/>
    <lineage>
        <taxon>Eukaryota</taxon>
        <taxon>Sar</taxon>
        <taxon>Alveolata</taxon>
        <taxon>Apicomplexa</taxon>
        <taxon>Aconoidasida</taxon>
        <taxon>Piroplasmida</taxon>
        <taxon>Theileriidae</taxon>
        <taxon>Theileria</taxon>
    </lineage>
</organism>
<evidence type="ECO:0000256" key="6">
    <source>
        <dbReference type="ARBA" id="ARBA00022801"/>
    </source>
</evidence>
<dbReference type="SUPFAM" id="SSF55486">
    <property type="entry name" value="Metalloproteases ('zincins'), catalytic domain"/>
    <property type="match status" value="1"/>
</dbReference>
<dbReference type="GO" id="GO:0004519">
    <property type="term" value="F:endonuclease activity"/>
    <property type="evidence" value="ECO:0007669"/>
    <property type="project" value="UniProtKB-KW"/>
</dbReference>
<dbReference type="InterPro" id="IPR002036">
    <property type="entry name" value="YbeY"/>
</dbReference>
<gene>
    <name evidence="8" type="ORF">MACK_000302</name>
</gene>
<protein>
    <submittedName>
        <fullName evidence="8">Uncharacterized protein</fullName>
    </submittedName>
</protein>
<dbReference type="Proteomes" id="UP000244811">
    <property type="component" value="Chromosome 1"/>
</dbReference>
<comment type="cofactor">
    <cofactor evidence="1">
        <name>Zn(2+)</name>
        <dbReference type="ChEBI" id="CHEBI:29105"/>
    </cofactor>
</comment>
<proteinExistence type="inferred from homology"/>
<sequence>MYYIIKIDVKARLFFILIVLFLFLNIKVGCTHANKALNFVLNNNILYDLPRANSKCNKIKVNLLNSNDENDTPIIEKSNVYRDDRISITNNQNEIEVNETLLLESAKTYRSKLKLEDFMLDIFIENESNMKLINHQQLGKNKPTDIISIRDELRHIKSKYYLNRTPYKSKEQYHLGEIFLCPKYIEKMSEMELMDEKIPTKEVLKMNKSGGVATRIQGVRDINTRMCLLLAHGILHLLGYDHISVEDYKEMEREEDSLLDTLIDDIIERNS</sequence>
<evidence type="ECO:0000256" key="5">
    <source>
        <dbReference type="ARBA" id="ARBA00022759"/>
    </source>
</evidence>
<evidence type="ECO:0000256" key="3">
    <source>
        <dbReference type="ARBA" id="ARBA00022722"/>
    </source>
</evidence>
<dbReference type="Gene3D" id="3.40.390.30">
    <property type="entry name" value="Metalloproteases ('zincins'), catalytic domain"/>
    <property type="match status" value="1"/>
</dbReference>
<dbReference type="InterPro" id="IPR023091">
    <property type="entry name" value="MetalPrtase_cat_dom_sf_prd"/>
</dbReference>
<keyword evidence="4" id="KW-0479">Metal-binding</keyword>
<keyword evidence="7" id="KW-0862">Zinc</keyword>
<dbReference type="Pfam" id="PF02130">
    <property type="entry name" value="YbeY"/>
    <property type="match status" value="2"/>
</dbReference>